<sequence>MSPHPSAPPSYRSTPTERGYKRSFRVPPSYHTVPNQQGRGEEEPLLREGGWPPPKQYGGPESSSKFLKPAFLVSIMIIGLLVGYNYASAAANRIYDPAERDKIRREWDREGSAHRQAINKLLHERNEMKQEWDVEHSKLLELRGEMKQEQQFWENQRHQWNKERSRWEQEREKWEGEKFERERKLVQWGDLQKDQACERYGTARYQAVLEYTPPGWDQHTACKVAPIEIHQREVLANECHYNGNQMVGVWNIGFDEPSCKPWWRDTKDHGCTSRGSGLHRYEAHLEGYLERNEFKAGWAEMCNTTPHTMFGHTFNSPTECAYWPKIGVYGFWDVPDWWCT</sequence>
<dbReference type="AlphaFoldDB" id="A0A9P6C4V8"/>
<keyword evidence="3" id="KW-1133">Transmembrane helix</keyword>
<proteinExistence type="predicted"/>
<keyword evidence="5" id="KW-1185">Reference proteome</keyword>
<feature type="coiled-coil region" evidence="1">
    <location>
        <begin position="150"/>
        <end position="177"/>
    </location>
</feature>
<protein>
    <submittedName>
        <fullName evidence="4">Uncharacterized protein</fullName>
    </submittedName>
</protein>
<name>A0A9P6C4V8_9AGAR</name>
<evidence type="ECO:0000256" key="1">
    <source>
        <dbReference type="SAM" id="Coils"/>
    </source>
</evidence>
<gene>
    <name evidence="4" type="ORF">P691DRAFT_667989</name>
</gene>
<organism evidence="4 5">
    <name type="scientific">Macrolepiota fuliginosa MF-IS2</name>
    <dbReference type="NCBI Taxonomy" id="1400762"/>
    <lineage>
        <taxon>Eukaryota</taxon>
        <taxon>Fungi</taxon>
        <taxon>Dikarya</taxon>
        <taxon>Basidiomycota</taxon>
        <taxon>Agaricomycotina</taxon>
        <taxon>Agaricomycetes</taxon>
        <taxon>Agaricomycetidae</taxon>
        <taxon>Agaricales</taxon>
        <taxon>Agaricineae</taxon>
        <taxon>Agaricaceae</taxon>
        <taxon>Macrolepiota</taxon>
    </lineage>
</organism>
<evidence type="ECO:0000256" key="2">
    <source>
        <dbReference type="SAM" id="MobiDB-lite"/>
    </source>
</evidence>
<dbReference type="OrthoDB" id="3153758at2759"/>
<keyword evidence="1" id="KW-0175">Coiled coil</keyword>
<reference evidence="4" key="1">
    <citation type="submission" date="2020-11" db="EMBL/GenBank/DDBJ databases">
        <authorList>
            <consortium name="DOE Joint Genome Institute"/>
            <person name="Ahrendt S."/>
            <person name="Riley R."/>
            <person name="Andreopoulos W."/>
            <person name="Labutti K."/>
            <person name="Pangilinan J."/>
            <person name="Ruiz-Duenas F.J."/>
            <person name="Barrasa J.M."/>
            <person name="Sanchez-Garcia M."/>
            <person name="Camarero S."/>
            <person name="Miyauchi S."/>
            <person name="Serrano A."/>
            <person name="Linde D."/>
            <person name="Babiker R."/>
            <person name="Drula E."/>
            <person name="Ayuso-Fernandez I."/>
            <person name="Pacheco R."/>
            <person name="Padilla G."/>
            <person name="Ferreira P."/>
            <person name="Barriuso J."/>
            <person name="Kellner H."/>
            <person name="Castanera R."/>
            <person name="Alfaro M."/>
            <person name="Ramirez L."/>
            <person name="Pisabarro A.G."/>
            <person name="Kuo A."/>
            <person name="Tritt A."/>
            <person name="Lipzen A."/>
            <person name="He G."/>
            <person name="Yan M."/>
            <person name="Ng V."/>
            <person name="Cullen D."/>
            <person name="Martin F."/>
            <person name="Rosso M.-N."/>
            <person name="Henrissat B."/>
            <person name="Hibbett D."/>
            <person name="Martinez A.T."/>
            <person name="Grigoriev I.V."/>
        </authorList>
    </citation>
    <scope>NUCLEOTIDE SEQUENCE</scope>
    <source>
        <strain evidence="4">MF-IS2</strain>
    </source>
</reference>
<dbReference type="EMBL" id="MU151138">
    <property type="protein sequence ID" value="KAF9449185.1"/>
    <property type="molecule type" value="Genomic_DNA"/>
</dbReference>
<evidence type="ECO:0000313" key="4">
    <source>
        <dbReference type="EMBL" id="KAF9449185.1"/>
    </source>
</evidence>
<accession>A0A9P6C4V8</accession>
<comment type="caution">
    <text evidence="4">The sequence shown here is derived from an EMBL/GenBank/DDBJ whole genome shotgun (WGS) entry which is preliminary data.</text>
</comment>
<keyword evidence="3" id="KW-0812">Transmembrane</keyword>
<feature type="region of interest" description="Disordered" evidence="2">
    <location>
        <begin position="1"/>
        <end position="62"/>
    </location>
</feature>
<dbReference type="Proteomes" id="UP000807342">
    <property type="component" value="Unassembled WGS sequence"/>
</dbReference>
<feature type="transmembrane region" description="Helical" evidence="3">
    <location>
        <begin position="70"/>
        <end position="95"/>
    </location>
</feature>
<evidence type="ECO:0000256" key="3">
    <source>
        <dbReference type="SAM" id="Phobius"/>
    </source>
</evidence>
<keyword evidence="3" id="KW-0472">Membrane</keyword>
<evidence type="ECO:0000313" key="5">
    <source>
        <dbReference type="Proteomes" id="UP000807342"/>
    </source>
</evidence>